<name>A0A0K8SGR3_LYGHE</name>
<evidence type="ECO:0000313" key="6">
    <source>
        <dbReference type="EMBL" id="JAG52486.1"/>
    </source>
</evidence>
<dbReference type="FunFam" id="1.10.287.2720:FF:000001">
    <property type="entry name" value="Oxysterol-binding OBPalpha"/>
    <property type="match status" value="1"/>
</dbReference>
<dbReference type="GO" id="GO:0005794">
    <property type="term" value="C:Golgi apparatus"/>
    <property type="evidence" value="ECO:0007669"/>
    <property type="project" value="TreeGrafter"/>
</dbReference>
<proteinExistence type="predicted"/>
<dbReference type="PANTHER" id="PTHR10972:SF200">
    <property type="entry name" value="OXYSTEROL-BINDING PROTEIN-RELATED PROTEIN 9"/>
    <property type="match status" value="1"/>
</dbReference>
<dbReference type="SUPFAM" id="SSF50729">
    <property type="entry name" value="PH domain-like"/>
    <property type="match status" value="1"/>
</dbReference>
<dbReference type="InterPro" id="IPR011993">
    <property type="entry name" value="PH-like_dom_sf"/>
</dbReference>
<dbReference type="SUPFAM" id="SSF144000">
    <property type="entry name" value="Oxysterol-binding protein-like"/>
    <property type="match status" value="1"/>
</dbReference>
<evidence type="ECO:0000256" key="2">
    <source>
        <dbReference type="ARBA" id="ARBA00023055"/>
    </source>
</evidence>
<evidence type="ECO:0000259" key="5">
    <source>
        <dbReference type="PROSITE" id="PS50003"/>
    </source>
</evidence>
<feature type="compositionally biased region" description="Low complexity" evidence="4">
    <location>
        <begin position="267"/>
        <end position="277"/>
    </location>
</feature>
<dbReference type="CDD" id="cd13290">
    <property type="entry name" value="PH_ORP9"/>
    <property type="match status" value="1"/>
</dbReference>
<feature type="region of interest" description="Disordered" evidence="4">
    <location>
        <begin position="256"/>
        <end position="281"/>
    </location>
</feature>
<dbReference type="AlphaFoldDB" id="A0A0K8SGR3"/>
<dbReference type="GO" id="GO:0005829">
    <property type="term" value="C:cytosol"/>
    <property type="evidence" value="ECO:0007669"/>
    <property type="project" value="TreeGrafter"/>
</dbReference>
<dbReference type="Gene3D" id="1.10.287.2720">
    <property type="match status" value="1"/>
</dbReference>
<feature type="region of interest" description="Disordered" evidence="4">
    <location>
        <begin position="190"/>
        <end position="222"/>
    </location>
</feature>
<dbReference type="Pfam" id="PF01237">
    <property type="entry name" value="Oxysterol_BP"/>
    <property type="match status" value="1"/>
</dbReference>
<keyword evidence="3" id="KW-0446">Lipid-binding</keyword>
<organism evidence="6">
    <name type="scientific">Lygus hesperus</name>
    <name type="common">Western plant bug</name>
    <dbReference type="NCBI Taxonomy" id="30085"/>
    <lineage>
        <taxon>Eukaryota</taxon>
        <taxon>Metazoa</taxon>
        <taxon>Ecdysozoa</taxon>
        <taxon>Arthropoda</taxon>
        <taxon>Hexapoda</taxon>
        <taxon>Insecta</taxon>
        <taxon>Pterygota</taxon>
        <taxon>Neoptera</taxon>
        <taxon>Paraneoptera</taxon>
        <taxon>Hemiptera</taxon>
        <taxon>Heteroptera</taxon>
        <taxon>Panheteroptera</taxon>
        <taxon>Cimicomorpha</taxon>
        <taxon>Miridae</taxon>
        <taxon>Mirini</taxon>
        <taxon>Lygus</taxon>
    </lineage>
</organism>
<protein>
    <recommendedName>
        <fullName evidence="5">PH domain-containing protein</fullName>
    </recommendedName>
</protein>
<dbReference type="InterPro" id="IPR000648">
    <property type="entry name" value="Oxysterol-bd"/>
</dbReference>
<dbReference type="EMBL" id="GBRD01013340">
    <property type="protein sequence ID" value="JAG52486.1"/>
    <property type="molecule type" value="Transcribed_RNA"/>
</dbReference>
<dbReference type="InterPro" id="IPR001849">
    <property type="entry name" value="PH_domain"/>
</dbReference>
<dbReference type="GO" id="GO:0032934">
    <property type="term" value="F:sterol binding"/>
    <property type="evidence" value="ECO:0007669"/>
    <property type="project" value="TreeGrafter"/>
</dbReference>
<evidence type="ECO:0000256" key="3">
    <source>
        <dbReference type="ARBA" id="ARBA00023121"/>
    </source>
</evidence>
<dbReference type="GO" id="GO:0016020">
    <property type="term" value="C:membrane"/>
    <property type="evidence" value="ECO:0007669"/>
    <property type="project" value="TreeGrafter"/>
</dbReference>
<keyword evidence="2" id="KW-0445">Lipid transport</keyword>
<accession>A0A0K8SGR3</accession>
<dbReference type="PROSITE" id="PS50003">
    <property type="entry name" value="PH_DOMAIN"/>
    <property type="match status" value="1"/>
</dbReference>
<dbReference type="SMART" id="SM00233">
    <property type="entry name" value="PH"/>
    <property type="match status" value="1"/>
</dbReference>
<reference evidence="6" key="1">
    <citation type="submission" date="2014-09" db="EMBL/GenBank/DDBJ databases">
        <authorList>
            <person name="Magalhaes I.L.F."/>
            <person name="Oliveira U."/>
            <person name="Santos F.R."/>
            <person name="Vidigal T.H.D.A."/>
            <person name="Brescovit A.D."/>
            <person name="Santos A.J."/>
        </authorList>
    </citation>
    <scope>NUCLEOTIDE SEQUENCE</scope>
</reference>
<feature type="compositionally biased region" description="Polar residues" evidence="4">
    <location>
        <begin position="208"/>
        <end position="220"/>
    </location>
</feature>
<dbReference type="GO" id="GO:0006869">
    <property type="term" value="P:lipid transport"/>
    <property type="evidence" value="ECO:0007669"/>
    <property type="project" value="UniProtKB-KW"/>
</dbReference>
<dbReference type="PANTHER" id="PTHR10972">
    <property type="entry name" value="OXYSTEROL-BINDING PROTEIN-RELATED"/>
    <property type="match status" value="1"/>
</dbReference>
<sequence>MEGSLSKWTNLMKGWQYRWFVLDDCAGVLSYYLSRDQMIRGERRGCINLKRAVIGIENEDDTTFTITSMMKTYHFQAQDSQERDGWVGSLEDTILRHSYGSRRRKTIDFKNVMDPQPTIESFDKKLAEADAYLQLVIDQTKQISSKMDSLQKFEDQARCSIIATYANNMLDYAKNSIVLLQIAKHTMDPENMTPLKLNTADQSKQESEPNASTQTPSSEMPLSEIEHPFKLVHSTSDEDFFDAIEVGSLVNKTYANTNSSAEDDGISSETVSTSNENEVTKCPENDMEVIEVLADDYSQINTPALESDSLQTKNSPHTDLHTLEEDSELNVQVPSVFSLPKPDSLTDCDDVVINCVENTVPEATSDPSASEEDEIDSDEDEIYEVDCTEETDQLDEPFIRHAQTTECNEQKSASFIAESAQTFQRKDGSLNYDYFYECEEESDVKIECSVVTHLLSQVKIGMDLSKVVLPTFILEKRSLLEMYADFFAHPDLFLGITDQPDAKERMVQLVKWYITSFHAGRKTSIPRRNRTTQY</sequence>
<evidence type="ECO:0000256" key="1">
    <source>
        <dbReference type="ARBA" id="ARBA00022448"/>
    </source>
</evidence>
<evidence type="ECO:0000256" key="4">
    <source>
        <dbReference type="SAM" id="MobiDB-lite"/>
    </source>
</evidence>
<keyword evidence="1" id="KW-0813">Transport</keyword>
<dbReference type="Gene3D" id="2.30.29.30">
    <property type="entry name" value="Pleckstrin-homology domain (PH domain)/Phosphotyrosine-binding domain (PTB)"/>
    <property type="match status" value="1"/>
</dbReference>
<feature type="domain" description="PH" evidence="5">
    <location>
        <begin position="1"/>
        <end position="95"/>
    </location>
</feature>
<dbReference type="InterPro" id="IPR037239">
    <property type="entry name" value="OSBP_sf"/>
</dbReference>
<dbReference type="Pfam" id="PF00169">
    <property type="entry name" value="PH"/>
    <property type="match status" value="1"/>
</dbReference>